<dbReference type="PANTHER" id="PTHR11632:SF51">
    <property type="entry name" value="SUCCINATE DEHYDROGENASE [UBIQUINONE] FLAVOPROTEIN SUBUNIT, MITOCHONDRIAL"/>
    <property type="match status" value="1"/>
</dbReference>
<dbReference type="InterPro" id="IPR006076">
    <property type="entry name" value="FAD-dep_OxRdtase"/>
</dbReference>
<evidence type="ECO:0000256" key="2">
    <source>
        <dbReference type="ARBA" id="ARBA00022630"/>
    </source>
</evidence>
<dbReference type="SUPFAM" id="SSF51905">
    <property type="entry name" value="FAD/NAD(P)-binding domain"/>
    <property type="match status" value="1"/>
</dbReference>
<dbReference type="PANTHER" id="PTHR11632">
    <property type="entry name" value="SUCCINATE DEHYDROGENASE 2 FLAVOPROTEIN SUBUNIT"/>
    <property type="match status" value="1"/>
</dbReference>
<gene>
    <name evidence="6" type="ORF">DPQ33_17380</name>
</gene>
<dbReference type="Pfam" id="PF00890">
    <property type="entry name" value="FAD_binding_2"/>
    <property type="match status" value="1"/>
</dbReference>
<feature type="domain" description="FAD-dependent oxidoreductase 2 FAD-binding" evidence="4">
    <location>
        <begin position="281"/>
        <end position="354"/>
    </location>
</feature>
<dbReference type="Proteomes" id="UP000448292">
    <property type="component" value="Unassembled WGS sequence"/>
</dbReference>
<comment type="cofactor">
    <cofactor evidence="1">
        <name>FAD</name>
        <dbReference type="ChEBI" id="CHEBI:57692"/>
    </cofactor>
</comment>
<accession>A0A7M3MAA9</accession>
<evidence type="ECO:0000313" key="6">
    <source>
        <dbReference type="EMBL" id="TVM14552.1"/>
    </source>
</evidence>
<dbReference type="InterPro" id="IPR036188">
    <property type="entry name" value="FAD/NAD-bd_sf"/>
</dbReference>
<dbReference type="GO" id="GO:0016491">
    <property type="term" value="F:oxidoreductase activity"/>
    <property type="evidence" value="ECO:0007669"/>
    <property type="project" value="UniProtKB-KW"/>
</dbReference>
<comment type="caution">
    <text evidence="6">The sequence shown here is derived from an EMBL/GenBank/DDBJ whole genome shotgun (WGS) entry which is preliminary data.</text>
</comment>
<feature type="domain" description="FAD dependent oxidoreductase" evidence="5">
    <location>
        <begin position="7"/>
        <end position="201"/>
    </location>
</feature>
<dbReference type="PRINTS" id="PR00368">
    <property type="entry name" value="FADPNR"/>
</dbReference>
<evidence type="ECO:0000259" key="5">
    <source>
        <dbReference type="Pfam" id="PF01266"/>
    </source>
</evidence>
<organism evidence="6 7">
    <name type="scientific">Oceanidesulfovibrio indonesiensis</name>
    <dbReference type="NCBI Taxonomy" id="54767"/>
    <lineage>
        <taxon>Bacteria</taxon>
        <taxon>Pseudomonadati</taxon>
        <taxon>Thermodesulfobacteriota</taxon>
        <taxon>Desulfovibrionia</taxon>
        <taxon>Desulfovibrionales</taxon>
        <taxon>Desulfovibrionaceae</taxon>
        <taxon>Oceanidesulfovibrio</taxon>
    </lineage>
</organism>
<dbReference type="Gene3D" id="3.90.700.10">
    <property type="entry name" value="Succinate dehydrogenase/fumarate reductase flavoprotein, catalytic domain"/>
    <property type="match status" value="1"/>
</dbReference>
<reference evidence="6 7" key="1">
    <citation type="submission" date="2018-06" db="EMBL/GenBank/DDBJ databases">
        <title>Complete genome of Desulfovibrio indonesiensis P37SLT.</title>
        <authorList>
            <person name="Crispim J.S."/>
            <person name="Vidigal P.M.P."/>
            <person name="Silva L.C.F."/>
            <person name="Laguardia C.N."/>
            <person name="Araujo L.C."/>
            <person name="Dias R.S."/>
            <person name="Sousa M.P."/>
            <person name="Paula S.O."/>
            <person name="Silva C."/>
        </authorList>
    </citation>
    <scope>NUCLEOTIDE SEQUENCE [LARGE SCALE GENOMIC DNA]</scope>
    <source>
        <strain evidence="6 7">P37SLT</strain>
    </source>
</reference>
<keyword evidence="7" id="KW-1185">Reference proteome</keyword>
<name>A0A7M3MAA9_9BACT</name>
<dbReference type="OrthoDB" id="9806724at2"/>
<dbReference type="EMBL" id="QMIE01000023">
    <property type="protein sequence ID" value="TVM14552.1"/>
    <property type="molecule type" value="Genomic_DNA"/>
</dbReference>
<dbReference type="InterPro" id="IPR003953">
    <property type="entry name" value="FAD-dep_OxRdtase_2_FAD-bd"/>
</dbReference>
<dbReference type="Pfam" id="PF01266">
    <property type="entry name" value="DAO"/>
    <property type="match status" value="1"/>
</dbReference>
<keyword evidence="2" id="KW-0285">Flavoprotein</keyword>
<dbReference type="AlphaFoldDB" id="A0A7M3MAA9"/>
<dbReference type="RefSeq" id="WP_144304496.1">
    <property type="nucleotide sequence ID" value="NZ_QMIE01000023.1"/>
</dbReference>
<evidence type="ECO:0000256" key="3">
    <source>
        <dbReference type="ARBA" id="ARBA00023002"/>
    </source>
</evidence>
<sequence length="468" mass="49710">MRLVETDVLVLGAGLAGLRAAWAALDGKRKDQLRVTVAWAGRGPSGSSFANRNDGWGLLAPQNDAERERFVSRALEIAPPGRIAPSLLAILAEESASRLHELQSLGIRPLPRSSRVCFAPDLRAAVFRDSHTLFPALAEQIVARGGVLLPGVQALTILRRNDTACGALLVDDTGELVLHGARAVICALGGPAPLFPRHVAGTENPGTAPAILAEAGVTLDNLPYLQWMWHDLDSGRFAPIDRLAGGSVSIGDGETPLPHVFAALAGDRASHFPRAYDLPSEAMDMHLGRIACSGDGKGVRIRQEGASPLRILPHAHAANGGARIDALGRTNVPGLWACGECATGMHGANRLGGAMVAAALVFGRRAGMNAGIHARQAVPVAEGSELKEFAKLWIENERRNTSQDVLRPDPHRILRALFLRKTDEARDLLVEFSENKAAHIGIHADSFTKLIIQLAGGRLRKALPSTAA</sequence>
<evidence type="ECO:0000313" key="7">
    <source>
        <dbReference type="Proteomes" id="UP000448292"/>
    </source>
</evidence>
<evidence type="ECO:0000256" key="1">
    <source>
        <dbReference type="ARBA" id="ARBA00001974"/>
    </source>
</evidence>
<evidence type="ECO:0000259" key="4">
    <source>
        <dbReference type="Pfam" id="PF00890"/>
    </source>
</evidence>
<keyword evidence="3" id="KW-0560">Oxidoreductase</keyword>
<dbReference type="Gene3D" id="3.50.50.60">
    <property type="entry name" value="FAD/NAD(P)-binding domain"/>
    <property type="match status" value="2"/>
</dbReference>
<dbReference type="InterPro" id="IPR027477">
    <property type="entry name" value="Succ_DH/fumarate_Rdtase_cat_sf"/>
</dbReference>
<proteinExistence type="predicted"/>
<protein>
    <submittedName>
        <fullName evidence="6">FAD-dependent oxidoreductase</fullName>
    </submittedName>
</protein>
<dbReference type="InterPro" id="IPR030664">
    <property type="entry name" value="SdhA/FrdA/AprA"/>
</dbReference>